<dbReference type="Proteomes" id="UP000256485">
    <property type="component" value="Unassembled WGS sequence"/>
</dbReference>
<dbReference type="Pfam" id="PF00528">
    <property type="entry name" value="BPD_transp_1"/>
    <property type="match status" value="1"/>
</dbReference>
<evidence type="ECO:0000256" key="2">
    <source>
        <dbReference type="ARBA" id="ARBA00022448"/>
    </source>
</evidence>
<evidence type="ECO:0000313" key="10">
    <source>
        <dbReference type="Proteomes" id="UP000256485"/>
    </source>
</evidence>
<protein>
    <submittedName>
        <fullName evidence="9">Multiple sugar transport system permease protein/arabinosaccharide transport system permease protein/putative chitobiose transport system permease protein</fullName>
    </submittedName>
</protein>
<dbReference type="GO" id="GO:0055085">
    <property type="term" value="P:transmembrane transport"/>
    <property type="evidence" value="ECO:0007669"/>
    <property type="project" value="InterPro"/>
</dbReference>
<evidence type="ECO:0000256" key="7">
    <source>
        <dbReference type="RuleBase" id="RU363032"/>
    </source>
</evidence>
<dbReference type="OrthoDB" id="61122at2"/>
<dbReference type="RefSeq" id="WP_115850540.1">
    <property type="nucleotide sequence ID" value="NZ_QTUC01000001.1"/>
</dbReference>
<dbReference type="GO" id="GO:0005886">
    <property type="term" value="C:plasma membrane"/>
    <property type="evidence" value="ECO:0007669"/>
    <property type="project" value="UniProtKB-SubCell"/>
</dbReference>
<keyword evidence="4 7" id="KW-0812">Transmembrane</keyword>
<sequence length="299" mass="33689">MAVVDKEVQASRRHYAVRVRRDRPPRWWLTLAGIVVLHLVLLAGVTVEVVPYLYMAFGAFKPQEEIFSSDLTLLPRVWTLSNMEALVTGFPVLRWIFNTAVVAVSGTVLAVLLASLAGFAFAKHDFRFKNVLLVIMLTTILLPTQVLLVPQFEIMRTFGWFNTYEGLIVPRAVTAFGIILMRQYTLAVPNELLDAARVDGATEFRIWWRIVLPLVRPGLAVLGILTFLTLWNDFFWPLVITTDPDMFVLNLGISSLVGPYDYRYGMLLSGALVASLPVILVFIFFQRQFVAGLTRGALK</sequence>
<feature type="transmembrane region" description="Helical" evidence="7">
    <location>
        <begin position="95"/>
        <end position="119"/>
    </location>
</feature>
<dbReference type="PANTHER" id="PTHR43744">
    <property type="entry name" value="ABC TRANSPORTER PERMEASE PROTEIN MG189-RELATED-RELATED"/>
    <property type="match status" value="1"/>
</dbReference>
<dbReference type="PANTHER" id="PTHR43744:SF12">
    <property type="entry name" value="ABC TRANSPORTER PERMEASE PROTEIN MG189-RELATED"/>
    <property type="match status" value="1"/>
</dbReference>
<evidence type="ECO:0000313" key="9">
    <source>
        <dbReference type="EMBL" id="REF36999.1"/>
    </source>
</evidence>
<dbReference type="PROSITE" id="PS50928">
    <property type="entry name" value="ABC_TM1"/>
    <property type="match status" value="1"/>
</dbReference>
<organism evidence="9 10">
    <name type="scientific">Thermasporomyces composti</name>
    <dbReference type="NCBI Taxonomy" id="696763"/>
    <lineage>
        <taxon>Bacteria</taxon>
        <taxon>Bacillati</taxon>
        <taxon>Actinomycetota</taxon>
        <taxon>Actinomycetes</taxon>
        <taxon>Propionibacteriales</taxon>
        <taxon>Nocardioidaceae</taxon>
        <taxon>Thermasporomyces</taxon>
    </lineage>
</organism>
<evidence type="ECO:0000256" key="6">
    <source>
        <dbReference type="ARBA" id="ARBA00023136"/>
    </source>
</evidence>
<reference evidence="9 10" key="1">
    <citation type="submission" date="2018-08" db="EMBL/GenBank/DDBJ databases">
        <title>Sequencing the genomes of 1000 actinobacteria strains.</title>
        <authorList>
            <person name="Klenk H.-P."/>
        </authorList>
    </citation>
    <scope>NUCLEOTIDE SEQUENCE [LARGE SCALE GENOMIC DNA]</scope>
    <source>
        <strain evidence="9 10">DSM 22891</strain>
    </source>
</reference>
<keyword evidence="2 7" id="KW-0813">Transport</keyword>
<comment type="caution">
    <text evidence="9">The sequence shown here is derived from an EMBL/GenBank/DDBJ whole genome shotgun (WGS) entry which is preliminary data.</text>
</comment>
<evidence type="ECO:0000259" key="8">
    <source>
        <dbReference type="PROSITE" id="PS50928"/>
    </source>
</evidence>
<dbReference type="CDD" id="cd06261">
    <property type="entry name" value="TM_PBP2"/>
    <property type="match status" value="1"/>
</dbReference>
<feature type="transmembrane region" description="Helical" evidence="7">
    <location>
        <begin position="27"/>
        <end position="54"/>
    </location>
</feature>
<feature type="transmembrane region" description="Helical" evidence="7">
    <location>
        <begin position="131"/>
        <end position="148"/>
    </location>
</feature>
<keyword evidence="10" id="KW-1185">Reference proteome</keyword>
<proteinExistence type="inferred from homology"/>
<dbReference type="AlphaFoldDB" id="A0A3D9V684"/>
<keyword evidence="9" id="KW-0762">Sugar transport</keyword>
<comment type="similarity">
    <text evidence="7">Belongs to the binding-protein-dependent transport system permease family.</text>
</comment>
<dbReference type="EMBL" id="QTUC01000001">
    <property type="protein sequence ID" value="REF36999.1"/>
    <property type="molecule type" value="Genomic_DNA"/>
</dbReference>
<feature type="transmembrane region" description="Helical" evidence="7">
    <location>
        <begin position="206"/>
        <end position="231"/>
    </location>
</feature>
<dbReference type="InterPro" id="IPR035906">
    <property type="entry name" value="MetI-like_sf"/>
</dbReference>
<dbReference type="InterPro" id="IPR000515">
    <property type="entry name" value="MetI-like"/>
</dbReference>
<keyword evidence="5 7" id="KW-1133">Transmembrane helix</keyword>
<evidence type="ECO:0000256" key="5">
    <source>
        <dbReference type="ARBA" id="ARBA00022989"/>
    </source>
</evidence>
<evidence type="ECO:0000256" key="4">
    <source>
        <dbReference type="ARBA" id="ARBA00022692"/>
    </source>
</evidence>
<dbReference type="SUPFAM" id="SSF161098">
    <property type="entry name" value="MetI-like"/>
    <property type="match status" value="1"/>
</dbReference>
<feature type="transmembrane region" description="Helical" evidence="7">
    <location>
        <begin position="168"/>
        <end position="185"/>
    </location>
</feature>
<comment type="subcellular location">
    <subcellularLocation>
        <location evidence="1 7">Cell membrane</location>
        <topology evidence="1 7">Multi-pass membrane protein</topology>
    </subcellularLocation>
</comment>
<feature type="transmembrane region" description="Helical" evidence="7">
    <location>
        <begin position="264"/>
        <end position="285"/>
    </location>
</feature>
<name>A0A3D9V684_THECX</name>
<accession>A0A3D9V684</accession>
<keyword evidence="6 7" id="KW-0472">Membrane</keyword>
<evidence type="ECO:0000256" key="1">
    <source>
        <dbReference type="ARBA" id="ARBA00004651"/>
    </source>
</evidence>
<gene>
    <name evidence="9" type="ORF">DFJ64_2435</name>
</gene>
<keyword evidence="3" id="KW-1003">Cell membrane</keyword>
<evidence type="ECO:0000256" key="3">
    <source>
        <dbReference type="ARBA" id="ARBA00022475"/>
    </source>
</evidence>
<feature type="domain" description="ABC transmembrane type-1" evidence="8">
    <location>
        <begin position="96"/>
        <end position="285"/>
    </location>
</feature>
<dbReference type="Gene3D" id="1.10.3720.10">
    <property type="entry name" value="MetI-like"/>
    <property type="match status" value="1"/>
</dbReference>